<evidence type="ECO:0000313" key="2">
    <source>
        <dbReference type="Proteomes" id="UP000220836"/>
    </source>
</evidence>
<dbReference type="EMBL" id="FXYH01000007">
    <property type="protein sequence ID" value="SMX41255.1"/>
    <property type="molecule type" value="Genomic_DNA"/>
</dbReference>
<sequence>MNNSKAQTRVDQAGLDQDEIALLEMMRYLFRTYASPMEQERMRCVQLAHTYFAGAHEAEILNNVIGVVNAMRCSRQSGFQFSNPNCSNCAQYLCSDERLLIGTLSAVRRGQKSLAHANALLLCEGNDPVHFLEVTGRLGRNIARFRAPFSEKCAQTKPMAQKFKTACPSASLIGQRSVCCRCKRFGIGLSFALSPKAWGNA</sequence>
<evidence type="ECO:0000313" key="1">
    <source>
        <dbReference type="EMBL" id="SMX41255.1"/>
    </source>
</evidence>
<proteinExistence type="predicted"/>
<dbReference type="OrthoDB" id="7691213at2"/>
<keyword evidence="2" id="KW-1185">Reference proteome</keyword>
<dbReference type="Proteomes" id="UP000220836">
    <property type="component" value="Unassembled WGS sequence"/>
</dbReference>
<organism evidence="1 2">
    <name type="scientific">Pelagimonas varians</name>
    <dbReference type="NCBI Taxonomy" id="696760"/>
    <lineage>
        <taxon>Bacteria</taxon>
        <taxon>Pseudomonadati</taxon>
        <taxon>Pseudomonadota</taxon>
        <taxon>Alphaproteobacteria</taxon>
        <taxon>Rhodobacterales</taxon>
        <taxon>Roseobacteraceae</taxon>
        <taxon>Pelagimonas</taxon>
    </lineage>
</organism>
<dbReference type="RefSeq" id="WP_097804726.1">
    <property type="nucleotide sequence ID" value="NZ_FXYH01000007.1"/>
</dbReference>
<gene>
    <name evidence="1" type="ORF">PEV8663_02219</name>
</gene>
<dbReference type="AlphaFoldDB" id="A0A238KEG0"/>
<protein>
    <submittedName>
        <fullName evidence="1">Uncharacterized protein</fullName>
    </submittedName>
</protein>
<accession>A0A238KEG0</accession>
<name>A0A238KEG0_9RHOB</name>
<reference evidence="1 2" key="1">
    <citation type="submission" date="2017-05" db="EMBL/GenBank/DDBJ databases">
        <authorList>
            <person name="Song R."/>
            <person name="Chenine A.L."/>
            <person name="Ruprecht R.M."/>
        </authorList>
    </citation>
    <scope>NUCLEOTIDE SEQUENCE [LARGE SCALE GENOMIC DNA]</scope>
    <source>
        <strain evidence="1 2">CECT 8663</strain>
    </source>
</reference>